<evidence type="ECO:0000256" key="6">
    <source>
        <dbReference type="ARBA" id="ARBA00023136"/>
    </source>
</evidence>
<dbReference type="Proteomes" id="UP001321766">
    <property type="component" value="Chromosome"/>
</dbReference>
<feature type="transmembrane region" description="Helical" evidence="7">
    <location>
        <begin position="134"/>
        <end position="154"/>
    </location>
</feature>
<dbReference type="EMBL" id="AP026798">
    <property type="protein sequence ID" value="BDR53528.1"/>
    <property type="molecule type" value="Genomic_DNA"/>
</dbReference>
<dbReference type="InterPro" id="IPR000515">
    <property type="entry name" value="MetI-like"/>
</dbReference>
<feature type="transmembrane region" description="Helical" evidence="7">
    <location>
        <begin position="34"/>
        <end position="61"/>
    </location>
</feature>
<feature type="compositionally biased region" description="Polar residues" evidence="8">
    <location>
        <begin position="1"/>
        <end position="12"/>
    </location>
</feature>
<keyword evidence="5 7" id="KW-1133">Transmembrane helix</keyword>
<keyword evidence="11" id="KW-1185">Reference proteome</keyword>
<feature type="domain" description="ABC transmembrane type-1" evidence="9">
    <location>
        <begin position="96"/>
        <end position="307"/>
    </location>
</feature>
<dbReference type="Gene3D" id="1.10.3720.10">
    <property type="entry name" value="MetI-like"/>
    <property type="match status" value="1"/>
</dbReference>
<organism evidence="10 11">
    <name type="scientific">Bombiscardovia nodaiensis</name>
    <dbReference type="NCBI Taxonomy" id="2932181"/>
    <lineage>
        <taxon>Bacteria</taxon>
        <taxon>Bacillati</taxon>
        <taxon>Actinomycetota</taxon>
        <taxon>Actinomycetes</taxon>
        <taxon>Bifidobacteriales</taxon>
        <taxon>Bifidobacteriaceae</taxon>
        <taxon>Bombiscardovia</taxon>
    </lineage>
</organism>
<evidence type="ECO:0000256" key="5">
    <source>
        <dbReference type="ARBA" id="ARBA00022989"/>
    </source>
</evidence>
<evidence type="ECO:0000256" key="1">
    <source>
        <dbReference type="ARBA" id="ARBA00004651"/>
    </source>
</evidence>
<proteinExistence type="inferred from homology"/>
<keyword evidence="2 7" id="KW-0813">Transport</keyword>
<evidence type="ECO:0000256" key="8">
    <source>
        <dbReference type="SAM" id="MobiDB-lite"/>
    </source>
</evidence>
<dbReference type="SUPFAM" id="SSF161098">
    <property type="entry name" value="MetI-like"/>
    <property type="match status" value="1"/>
</dbReference>
<accession>A0ABM8B9S8</accession>
<evidence type="ECO:0000313" key="10">
    <source>
        <dbReference type="EMBL" id="BDR53528.1"/>
    </source>
</evidence>
<comment type="similarity">
    <text evidence="7">Belongs to the binding-protein-dependent transport system permease family.</text>
</comment>
<evidence type="ECO:0000259" key="9">
    <source>
        <dbReference type="PROSITE" id="PS50928"/>
    </source>
</evidence>
<keyword evidence="6 7" id="KW-0472">Membrane</keyword>
<sequence>MSNTASMTSIQTGARHEASGKKGRPLGQKSFWHALPYIAPHMLVFAVFGIIPIFFGIYLAFTRWNLVGSPKWVGLSNFKLIFDPSSYFYSIFWRDLWHTVLFVVISVPLTIIVPLLLAVILQKKGLHGVGLFQAIFYVPGLISVAAGALVWRLVFNSQFGLLNTTFRWDINWLGKQPWAWIALFVMCLWGGIGGNLIIYRSALSGVDKDLYEAASMDGAGSVRQFFAITLPAIRLPLFYTTIMTTSGAFNVWGQPQMLTGGGPAYTTQVTLMDIRNLAFPSGPSAAGMASAMALLLGIILMVISLVQIFYMNKED</sequence>
<evidence type="ECO:0000313" key="11">
    <source>
        <dbReference type="Proteomes" id="UP001321766"/>
    </source>
</evidence>
<keyword evidence="4 7" id="KW-0812">Transmembrane</keyword>
<keyword evidence="3" id="KW-1003">Cell membrane</keyword>
<dbReference type="InterPro" id="IPR035906">
    <property type="entry name" value="MetI-like_sf"/>
</dbReference>
<dbReference type="CDD" id="cd06261">
    <property type="entry name" value="TM_PBP2"/>
    <property type="match status" value="1"/>
</dbReference>
<comment type="subcellular location">
    <subcellularLocation>
        <location evidence="1 7">Cell membrane</location>
        <topology evidence="1 7">Multi-pass membrane protein</topology>
    </subcellularLocation>
</comment>
<evidence type="ECO:0000256" key="7">
    <source>
        <dbReference type="RuleBase" id="RU363032"/>
    </source>
</evidence>
<dbReference type="Pfam" id="PF00528">
    <property type="entry name" value="BPD_transp_1"/>
    <property type="match status" value="1"/>
</dbReference>
<dbReference type="PROSITE" id="PS50928">
    <property type="entry name" value="ABC_TM1"/>
    <property type="match status" value="1"/>
</dbReference>
<feature type="transmembrane region" description="Helical" evidence="7">
    <location>
        <begin position="178"/>
        <end position="198"/>
    </location>
</feature>
<evidence type="ECO:0000256" key="2">
    <source>
        <dbReference type="ARBA" id="ARBA00022448"/>
    </source>
</evidence>
<protein>
    <submittedName>
        <fullName evidence="10">ABC transporter permease</fullName>
    </submittedName>
</protein>
<feature type="transmembrane region" description="Helical" evidence="7">
    <location>
        <begin position="285"/>
        <end position="310"/>
    </location>
</feature>
<gene>
    <name evidence="10" type="ORF">KIM372_14350</name>
</gene>
<reference evidence="10 11" key="1">
    <citation type="journal article" date="2023" name="Microbiol. Spectr.">
        <title>Symbiosis of Carpenter Bees with Uncharacterized Lactic Acid Bacteria Showing NAD Auxotrophy.</title>
        <authorList>
            <person name="Kawasaki S."/>
            <person name="Ozawa K."/>
            <person name="Mori T."/>
            <person name="Yamamoto A."/>
            <person name="Ito M."/>
            <person name="Ohkuma M."/>
            <person name="Sakamoto M."/>
            <person name="Matsutani M."/>
        </authorList>
    </citation>
    <scope>NUCLEOTIDE SEQUENCE [LARGE SCALE GENOMIC DNA]</scope>
    <source>
        <strain evidence="10 11">Kim37-2</strain>
    </source>
</reference>
<dbReference type="PANTHER" id="PTHR30193">
    <property type="entry name" value="ABC TRANSPORTER PERMEASE PROTEIN"/>
    <property type="match status" value="1"/>
</dbReference>
<dbReference type="InterPro" id="IPR051393">
    <property type="entry name" value="ABC_transporter_permease"/>
</dbReference>
<dbReference type="PANTHER" id="PTHR30193:SF37">
    <property type="entry name" value="INNER MEMBRANE ABC TRANSPORTER PERMEASE PROTEIN YCJO"/>
    <property type="match status" value="1"/>
</dbReference>
<evidence type="ECO:0000256" key="4">
    <source>
        <dbReference type="ARBA" id="ARBA00022692"/>
    </source>
</evidence>
<name>A0ABM8B9S8_9BIFI</name>
<evidence type="ECO:0000256" key="3">
    <source>
        <dbReference type="ARBA" id="ARBA00022475"/>
    </source>
</evidence>
<feature type="region of interest" description="Disordered" evidence="8">
    <location>
        <begin position="1"/>
        <end position="24"/>
    </location>
</feature>
<feature type="transmembrane region" description="Helical" evidence="7">
    <location>
        <begin position="96"/>
        <end position="122"/>
    </location>
</feature>